<reference evidence="5 6" key="1">
    <citation type="submission" date="2014-03" db="EMBL/GenBank/DDBJ databases">
        <title>Draft Genome Sequences of Four Burkholderia Strains.</title>
        <authorList>
            <person name="Liu X.Y."/>
            <person name="Li C.X."/>
            <person name="Xu J.H."/>
        </authorList>
    </citation>
    <scope>NUCLEOTIDE SEQUENCE [LARGE SCALE GENOMIC DNA]</scope>
    <source>
        <strain evidence="5 6">OP-1</strain>
    </source>
</reference>
<feature type="region of interest" description="Disordered" evidence="4">
    <location>
        <begin position="100"/>
        <end position="154"/>
    </location>
</feature>
<keyword evidence="1 2" id="KW-0238">DNA-binding</keyword>
<proteinExistence type="predicted"/>
<evidence type="ECO:0000256" key="1">
    <source>
        <dbReference type="ARBA" id="ARBA00023125"/>
    </source>
</evidence>
<feature type="compositionally biased region" description="Low complexity" evidence="4">
    <location>
        <begin position="110"/>
        <end position="140"/>
    </location>
</feature>
<protein>
    <recommendedName>
        <fullName evidence="2 3">Single-stranded DNA-binding protein</fullName>
    </recommendedName>
</protein>
<evidence type="ECO:0000313" key="5">
    <source>
        <dbReference type="EMBL" id="KDR25935.1"/>
    </source>
</evidence>
<dbReference type="InterPro" id="IPR012340">
    <property type="entry name" value="NA-bd_OB-fold"/>
</dbReference>
<dbReference type="PIRSF" id="PIRSF002070">
    <property type="entry name" value="SSB"/>
    <property type="match status" value="1"/>
</dbReference>
<organism evidence="5 6">
    <name type="scientific">Caballeronia zhejiangensis</name>
    <dbReference type="NCBI Taxonomy" id="871203"/>
    <lineage>
        <taxon>Bacteria</taxon>
        <taxon>Pseudomonadati</taxon>
        <taxon>Pseudomonadota</taxon>
        <taxon>Betaproteobacteria</taxon>
        <taxon>Burkholderiales</taxon>
        <taxon>Burkholderiaceae</taxon>
        <taxon>Caballeronia</taxon>
    </lineage>
</organism>
<accession>A0A656QCP4</accession>
<dbReference type="GO" id="GO:0003697">
    <property type="term" value="F:single-stranded DNA binding"/>
    <property type="evidence" value="ECO:0007669"/>
    <property type="project" value="InterPro"/>
</dbReference>
<dbReference type="InterPro" id="IPR000424">
    <property type="entry name" value="Primosome_PriB/ssb"/>
</dbReference>
<keyword evidence="6" id="KW-1185">Reference proteome</keyword>
<dbReference type="GO" id="GO:0006260">
    <property type="term" value="P:DNA replication"/>
    <property type="evidence" value="ECO:0007669"/>
    <property type="project" value="InterPro"/>
</dbReference>
<evidence type="ECO:0000256" key="2">
    <source>
        <dbReference type="PIRNR" id="PIRNR002070"/>
    </source>
</evidence>
<comment type="caution">
    <text evidence="5">The sequence shown here is derived from an EMBL/GenBank/DDBJ whole genome shotgun (WGS) entry which is preliminary data.</text>
</comment>
<evidence type="ECO:0000313" key="6">
    <source>
        <dbReference type="Proteomes" id="UP000027451"/>
    </source>
</evidence>
<name>A0A656QCP4_9BURK</name>
<gene>
    <name evidence="5" type="ORF">BG60_26205</name>
</gene>
<dbReference type="EMBL" id="JFHD01000040">
    <property type="protein sequence ID" value="KDR25935.1"/>
    <property type="molecule type" value="Genomic_DNA"/>
</dbReference>
<evidence type="ECO:0000256" key="3">
    <source>
        <dbReference type="RuleBase" id="RU000524"/>
    </source>
</evidence>
<dbReference type="AlphaFoldDB" id="A0A656QCP4"/>
<dbReference type="NCBIfam" id="TIGR00621">
    <property type="entry name" value="ssb"/>
    <property type="match status" value="1"/>
</dbReference>
<dbReference type="SUPFAM" id="SSF50249">
    <property type="entry name" value="Nucleic acid-binding proteins"/>
    <property type="match status" value="1"/>
</dbReference>
<dbReference type="CDD" id="cd04496">
    <property type="entry name" value="SSB_OBF"/>
    <property type="match status" value="1"/>
</dbReference>
<sequence length="154" mass="16971">MIGLARLGRDAEVRYLQDGTPVANLALAFNYGRKDADGKRPTQWLDAALWGERAEKLSEYLLKGQRVMAIVEDVHIEFYDRNEGGQGAKLVGRVAQIEFAGDSGGGQQQGGQQRQQQQQRQAAPRTQQQSRAPAQQQRAPAGGGFDDMDDDIPF</sequence>
<evidence type="ECO:0000256" key="4">
    <source>
        <dbReference type="SAM" id="MobiDB-lite"/>
    </source>
</evidence>
<dbReference type="PROSITE" id="PS50935">
    <property type="entry name" value="SSB"/>
    <property type="match status" value="1"/>
</dbReference>
<dbReference type="Pfam" id="PF00436">
    <property type="entry name" value="SSB"/>
    <property type="match status" value="1"/>
</dbReference>
<dbReference type="InterPro" id="IPR011344">
    <property type="entry name" value="ssDNA-bd"/>
</dbReference>
<dbReference type="Gene3D" id="2.40.50.140">
    <property type="entry name" value="Nucleic acid-binding proteins"/>
    <property type="match status" value="1"/>
</dbReference>
<dbReference type="Proteomes" id="UP000027451">
    <property type="component" value="Unassembled WGS sequence"/>
</dbReference>